<name>A0ABN0U5P8_9ACTN</name>
<evidence type="ECO:0000256" key="3">
    <source>
        <dbReference type="ARBA" id="ARBA00023125"/>
    </source>
</evidence>
<evidence type="ECO:0000256" key="5">
    <source>
        <dbReference type="PROSITE-ProRule" id="PRU00335"/>
    </source>
</evidence>
<sequence length="255" mass="27678">MDDMPVPPWRERKMSTWAARRPLSYDQIVDAAIVVLDAEGVDGMSMRRVAQELGTGAASLYAHVQNKDDLVDAVLDRVFAEVVIPEPTGDWRHDFIQLAYATRSALQAHRDIAKVLWGKVPTGANALRLADHVYGVFRKMGLPDQLVGWAGPLVFDYITADAYDGSLYASTFGDEKGSAKYFEALGTYFASLPPERFPNIVVMAKTLTTGGGDERFEFGLDVLLTGLEAKARAFDTGSAGASVGSEALGDRGRDA</sequence>
<evidence type="ECO:0000256" key="2">
    <source>
        <dbReference type="ARBA" id="ARBA00023015"/>
    </source>
</evidence>
<proteinExistence type="predicted"/>
<keyword evidence="1" id="KW-0678">Repressor</keyword>
<evidence type="ECO:0000313" key="7">
    <source>
        <dbReference type="EMBL" id="GAA0239389.1"/>
    </source>
</evidence>
<dbReference type="InterPro" id="IPR003012">
    <property type="entry name" value="Tet_transcr_reg_TetR"/>
</dbReference>
<dbReference type="PRINTS" id="PR00455">
    <property type="entry name" value="HTHTETR"/>
</dbReference>
<dbReference type="Pfam" id="PF00440">
    <property type="entry name" value="TetR_N"/>
    <property type="match status" value="1"/>
</dbReference>
<evidence type="ECO:0000256" key="1">
    <source>
        <dbReference type="ARBA" id="ARBA00022491"/>
    </source>
</evidence>
<keyword evidence="3 5" id="KW-0238">DNA-binding</keyword>
<feature type="domain" description="HTH tetR-type" evidence="6">
    <location>
        <begin position="22"/>
        <end position="82"/>
    </location>
</feature>
<keyword evidence="4" id="KW-0804">Transcription</keyword>
<comment type="caution">
    <text evidence="7">The sequence shown here is derived from an EMBL/GenBank/DDBJ whole genome shotgun (WGS) entry which is preliminary data.</text>
</comment>
<dbReference type="Proteomes" id="UP001500967">
    <property type="component" value="Unassembled WGS sequence"/>
</dbReference>
<dbReference type="InterPro" id="IPR001647">
    <property type="entry name" value="HTH_TetR"/>
</dbReference>
<dbReference type="InterPro" id="IPR009057">
    <property type="entry name" value="Homeodomain-like_sf"/>
</dbReference>
<keyword evidence="2" id="KW-0805">Transcription regulation</keyword>
<dbReference type="Gene3D" id="1.10.357.10">
    <property type="entry name" value="Tetracycline Repressor, domain 2"/>
    <property type="match status" value="1"/>
</dbReference>
<dbReference type="PRINTS" id="PR00400">
    <property type="entry name" value="TETREPRESSOR"/>
</dbReference>
<dbReference type="InterPro" id="IPR004111">
    <property type="entry name" value="Repressor_TetR_C"/>
</dbReference>
<dbReference type="PANTHER" id="PTHR30055:SF151">
    <property type="entry name" value="TRANSCRIPTIONAL REGULATORY PROTEIN"/>
    <property type="match status" value="1"/>
</dbReference>
<dbReference type="EMBL" id="BAAAGX010000009">
    <property type="protein sequence ID" value="GAA0239389.1"/>
    <property type="molecule type" value="Genomic_DNA"/>
</dbReference>
<dbReference type="SUPFAM" id="SSF48498">
    <property type="entry name" value="Tetracyclin repressor-like, C-terminal domain"/>
    <property type="match status" value="1"/>
</dbReference>
<evidence type="ECO:0000313" key="8">
    <source>
        <dbReference type="Proteomes" id="UP001500967"/>
    </source>
</evidence>
<accession>A0ABN0U5P8</accession>
<organism evidence="7 8">
    <name type="scientific">Cryptosporangium japonicum</name>
    <dbReference type="NCBI Taxonomy" id="80872"/>
    <lineage>
        <taxon>Bacteria</taxon>
        <taxon>Bacillati</taxon>
        <taxon>Actinomycetota</taxon>
        <taxon>Actinomycetes</taxon>
        <taxon>Cryptosporangiales</taxon>
        <taxon>Cryptosporangiaceae</taxon>
        <taxon>Cryptosporangium</taxon>
    </lineage>
</organism>
<keyword evidence="8" id="KW-1185">Reference proteome</keyword>
<gene>
    <name evidence="7" type="primary">actII</name>
    <name evidence="7" type="ORF">GCM10009539_25890</name>
</gene>
<dbReference type="InterPro" id="IPR036271">
    <property type="entry name" value="Tet_transcr_reg_TetR-rel_C_sf"/>
</dbReference>
<dbReference type="InterPro" id="IPR050109">
    <property type="entry name" value="HTH-type_TetR-like_transc_reg"/>
</dbReference>
<dbReference type="PROSITE" id="PS50977">
    <property type="entry name" value="HTH_TETR_2"/>
    <property type="match status" value="1"/>
</dbReference>
<evidence type="ECO:0000259" key="6">
    <source>
        <dbReference type="PROSITE" id="PS50977"/>
    </source>
</evidence>
<dbReference type="Pfam" id="PF02909">
    <property type="entry name" value="TetR_C_1"/>
    <property type="match status" value="1"/>
</dbReference>
<protein>
    <submittedName>
        <fullName evidence="7">TetR family transcriptional regulator ActII</fullName>
    </submittedName>
</protein>
<evidence type="ECO:0000256" key="4">
    <source>
        <dbReference type="ARBA" id="ARBA00023163"/>
    </source>
</evidence>
<dbReference type="SUPFAM" id="SSF46689">
    <property type="entry name" value="Homeodomain-like"/>
    <property type="match status" value="1"/>
</dbReference>
<reference evidence="7 8" key="1">
    <citation type="journal article" date="2019" name="Int. J. Syst. Evol. Microbiol.">
        <title>The Global Catalogue of Microorganisms (GCM) 10K type strain sequencing project: providing services to taxonomists for standard genome sequencing and annotation.</title>
        <authorList>
            <consortium name="The Broad Institute Genomics Platform"/>
            <consortium name="The Broad Institute Genome Sequencing Center for Infectious Disease"/>
            <person name="Wu L."/>
            <person name="Ma J."/>
        </authorList>
    </citation>
    <scope>NUCLEOTIDE SEQUENCE [LARGE SCALE GENOMIC DNA]</scope>
    <source>
        <strain evidence="7 8">JCM 10425</strain>
    </source>
</reference>
<feature type="DNA-binding region" description="H-T-H motif" evidence="5">
    <location>
        <begin position="45"/>
        <end position="64"/>
    </location>
</feature>
<dbReference type="PANTHER" id="PTHR30055">
    <property type="entry name" value="HTH-TYPE TRANSCRIPTIONAL REGULATOR RUTR"/>
    <property type="match status" value="1"/>
</dbReference>